<accession>A0A4V3Z5B9</accession>
<protein>
    <submittedName>
        <fullName evidence="2">Uncharacterized protein</fullName>
    </submittedName>
</protein>
<evidence type="ECO:0000313" key="2">
    <source>
        <dbReference type="EMBL" id="THJ64869.1"/>
    </source>
</evidence>
<feature type="compositionally biased region" description="Polar residues" evidence="1">
    <location>
        <begin position="80"/>
        <end position="89"/>
    </location>
</feature>
<feature type="compositionally biased region" description="Low complexity" evidence="1">
    <location>
        <begin position="23"/>
        <end position="35"/>
    </location>
</feature>
<sequence>MTGDQRPMPGADETAPRRAREVTAAAGASDDTAADQNAVDARIEQILTRLDGLGELEVAAHTELYLEVHDRLSVELNSEAGPQTGQKQGQEPAGAHGTP</sequence>
<dbReference type="Proteomes" id="UP000305233">
    <property type="component" value="Unassembled WGS sequence"/>
</dbReference>
<feature type="region of interest" description="Disordered" evidence="1">
    <location>
        <begin position="1"/>
        <end position="37"/>
    </location>
</feature>
<evidence type="ECO:0000313" key="3">
    <source>
        <dbReference type="Proteomes" id="UP000305233"/>
    </source>
</evidence>
<organism evidence="2 3">
    <name type="scientific">Arthrobacter echini</name>
    <dbReference type="NCBI Taxonomy" id="1529066"/>
    <lineage>
        <taxon>Bacteria</taxon>
        <taxon>Bacillati</taxon>
        <taxon>Actinomycetota</taxon>
        <taxon>Actinomycetes</taxon>
        <taxon>Micrococcales</taxon>
        <taxon>Micrococcaceae</taxon>
        <taxon>Arthrobacter</taxon>
    </lineage>
</organism>
<dbReference type="AlphaFoldDB" id="A0A4V3Z5B9"/>
<keyword evidence="3" id="KW-1185">Reference proteome</keyword>
<evidence type="ECO:0000256" key="1">
    <source>
        <dbReference type="SAM" id="MobiDB-lite"/>
    </source>
</evidence>
<gene>
    <name evidence="2" type="ORF">E8P82_13925</name>
</gene>
<feature type="region of interest" description="Disordered" evidence="1">
    <location>
        <begin position="76"/>
        <end position="99"/>
    </location>
</feature>
<name>A0A4V3Z5B9_9MICC</name>
<dbReference type="EMBL" id="SSWH01000016">
    <property type="protein sequence ID" value="THJ64869.1"/>
    <property type="molecule type" value="Genomic_DNA"/>
</dbReference>
<comment type="caution">
    <text evidence="2">The sequence shown here is derived from an EMBL/GenBank/DDBJ whole genome shotgun (WGS) entry which is preliminary data.</text>
</comment>
<proteinExistence type="predicted"/>
<reference evidence="2 3" key="1">
    <citation type="submission" date="2019-04" db="EMBL/GenBank/DDBJ databases">
        <authorList>
            <person name="Liu Q."/>
            <person name="Xin Y.-H."/>
        </authorList>
    </citation>
    <scope>NUCLEOTIDE SEQUENCE [LARGE SCALE GENOMIC DNA]</scope>
    <source>
        <strain evidence="2 3">AM23</strain>
    </source>
</reference>
<dbReference type="RefSeq" id="WP_136455655.1">
    <property type="nucleotide sequence ID" value="NZ_SSWH01000016.1"/>
</dbReference>